<dbReference type="Proteomes" id="UP000253891">
    <property type="component" value="Unassembled WGS sequence"/>
</dbReference>
<dbReference type="RefSeq" id="WP_061993836.1">
    <property type="nucleotide sequence ID" value="NZ_DF968005.1"/>
</dbReference>
<name>A0A0K8MJ29_9LACO</name>
<gene>
    <name evidence="1" type="ORF">FFIC_285700</name>
</gene>
<sequence length="211" mass="22578">MSKFVGFFTKKRIIATLVLVVVIAGAAAGFSYNRLHANQNLKGTYTLTQQDSSGKDQKERLTFAKNNKVTLSVDGTSTKQAGTYKMTDAWKGTFSVTLKGDKMTGFWDDSHRSIILEDKKTKLPVVFTSEKKAKSGAQLSGSFPYAQVSASGAEVDVAFSGNDVAFVSQSSVLGSSNYAIKGSKVYITGFGALKPYQSSPSTSLAAFMKAS</sequence>
<keyword evidence="2" id="KW-1185">Reference proteome</keyword>
<evidence type="ECO:0000313" key="2">
    <source>
        <dbReference type="Proteomes" id="UP000253891"/>
    </source>
</evidence>
<organism evidence="1 2">
    <name type="scientific">Fructobacillus ficulneus</name>
    <dbReference type="NCBI Taxonomy" id="157463"/>
    <lineage>
        <taxon>Bacteria</taxon>
        <taxon>Bacillati</taxon>
        <taxon>Bacillota</taxon>
        <taxon>Bacilli</taxon>
        <taxon>Lactobacillales</taxon>
        <taxon>Lactobacillaceae</taxon>
        <taxon>Fructobacillus</taxon>
    </lineage>
</organism>
<dbReference type="AlphaFoldDB" id="A0A0K8MJ29"/>
<dbReference type="EMBL" id="DF968005">
    <property type="protein sequence ID" value="GAP00551.1"/>
    <property type="molecule type" value="Genomic_DNA"/>
</dbReference>
<protein>
    <submittedName>
        <fullName evidence="1">Uncharacterized protein</fullName>
    </submittedName>
</protein>
<accession>A0A0K8MJ29</accession>
<proteinExistence type="predicted"/>
<evidence type="ECO:0000313" key="1">
    <source>
        <dbReference type="EMBL" id="GAP00551.1"/>
    </source>
</evidence>
<reference evidence="1 2" key="1">
    <citation type="journal article" date="2015" name="BMC Genomics">
        <title>Comparative genomics of Fructobacillus spp. and Leuconostoc spp. reveals niche-specific evolution of Fructobacillus spp.</title>
        <authorList>
            <person name="Endo A."/>
            <person name="Tanizawa Y."/>
            <person name="Tanaka N."/>
            <person name="Maeno S."/>
            <person name="Kumar H."/>
            <person name="Shiwa Y."/>
            <person name="Okada S."/>
            <person name="Yoshikawa H."/>
            <person name="Dicks L."/>
            <person name="Nakagawa J."/>
            <person name="Arita M."/>
        </authorList>
    </citation>
    <scope>NUCLEOTIDE SEQUENCE [LARGE SCALE GENOMIC DNA]</scope>
    <source>
        <strain evidence="1 2">JCM 12225</strain>
    </source>
</reference>